<dbReference type="EMBL" id="CP041690">
    <property type="protein sequence ID" value="QEE18945.1"/>
    <property type="molecule type" value="Genomic_DNA"/>
</dbReference>
<protein>
    <submittedName>
        <fullName evidence="1">Uncharacterized protein</fullName>
    </submittedName>
</protein>
<dbReference type="RefSeq" id="WP_049707413.1">
    <property type="nucleotide sequence ID" value="NZ_BMFM01000001.1"/>
</dbReference>
<dbReference type="KEGG" id="yti:FNA67_01570"/>
<gene>
    <name evidence="1" type="ORF">FNA67_01570</name>
</gene>
<name>A0A5B9DJB8_9HYPH</name>
<proteinExistence type="predicted"/>
<accession>A0A5B9DJB8</accession>
<evidence type="ECO:0000313" key="1">
    <source>
        <dbReference type="EMBL" id="QEE18945.1"/>
    </source>
</evidence>
<dbReference type="OrthoDB" id="7916629at2"/>
<sequence length="76" mass="8067">MQQPKFSKSTAQRPIVIEVSGEPLGVVVPEAEGFKFLAVKFPVFGIDGHTFETVEAARIAASEIAGKTGDFGDDSL</sequence>
<dbReference type="Proteomes" id="UP000321062">
    <property type="component" value="Chromosome"/>
</dbReference>
<organism evidence="1 2">
    <name type="scientific">Paradevosia tibetensis</name>
    <dbReference type="NCBI Taxonomy" id="1447062"/>
    <lineage>
        <taxon>Bacteria</taxon>
        <taxon>Pseudomonadati</taxon>
        <taxon>Pseudomonadota</taxon>
        <taxon>Alphaproteobacteria</taxon>
        <taxon>Hyphomicrobiales</taxon>
        <taxon>Devosiaceae</taxon>
        <taxon>Paradevosia</taxon>
    </lineage>
</organism>
<evidence type="ECO:0000313" key="2">
    <source>
        <dbReference type="Proteomes" id="UP000321062"/>
    </source>
</evidence>
<keyword evidence="2" id="KW-1185">Reference proteome</keyword>
<reference evidence="1 2" key="1">
    <citation type="journal article" date="2015" name="Int. J. Syst. Evol. Microbiol.">
        <title>Youhaiella tibetensis gen. nov., sp. nov., isolated from subsurface sediment.</title>
        <authorList>
            <person name="Wang Y.X."/>
            <person name="Huang F.Q."/>
            <person name="Nogi Y."/>
            <person name="Pang S.J."/>
            <person name="Wang P.K."/>
            <person name="Lv J."/>
        </authorList>
    </citation>
    <scope>NUCLEOTIDE SEQUENCE [LARGE SCALE GENOMIC DNA]</scope>
    <source>
        <strain evidence="2">fig4</strain>
    </source>
</reference>
<dbReference type="AlphaFoldDB" id="A0A5B9DJB8"/>